<organism evidence="4 5">
    <name type="scientific">Basidiobolus ranarum</name>
    <dbReference type="NCBI Taxonomy" id="34480"/>
    <lineage>
        <taxon>Eukaryota</taxon>
        <taxon>Fungi</taxon>
        <taxon>Fungi incertae sedis</taxon>
        <taxon>Zoopagomycota</taxon>
        <taxon>Entomophthoromycotina</taxon>
        <taxon>Basidiobolomycetes</taxon>
        <taxon>Basidiobolales</taxon>
        <taxon>Basidiobolaceae</taxon>
        <taxon>Basidiobolus</taxon>
    </lineage>
</organism>
<dbReference type="InterPro" id="IPR043129">
    <property type="entry name" value="ATPase_NBD"/>
</dbReference>
<dbReference type="CDD" id="cd10206">
    <property type="entry name" value="ASKHA_NBD_Arp8-like"/>
    <property type="match status" value="1"/>
</dbReference>
<name>A0ABR2W8N9_9FUNG</name>
<feature type="compositionally biased region" description="Acidic residues" evidence="3">
    <location>
        <begin position="100"/>
        <end position="113"/>
    </location>
</feature>
<dbReference type="InterPro" id="IPR004000">
    <property type="entry name" value="Actin"/>
</dbReference>
<protein>
    <submittedName>
        <fullName evidence="4">Actin-like protein arp8</fullName>
    </submittedName>
</protein>
<reference evidence="4 5" key="1">
    <citation type="submission" date="2023-04" db="EMBL/GenBank/DDBJ databases">
        <title>Genome of Basidiobolus ranarum AG-B5.</title>
        <authorList>
            <person name="Stajich J.E."/>
            <person name="Carter-House D."/>
            <person name="Gryganskyi A."/>
        </authorList>
    </citation>
    <scope>NUCLEOTIDE SEQUENCE [LARGE SCALE GENOMIC DNA]</scope>
    <source>
        <strain evidence="4 5">AG-B5</strain>
    </source>
</reference>
<accession>A0ABR2W8N9</accession>
<evidence type="ECO:0000256" key="1">
    <source>
        <dbReference type="RuleBase" id="RU000487"/>
    </source>
</evidence>
<dbReference type="EMBL" id="JASJQH010006925">
    <property type="protein sequence ID" value="KAK9723389.1"/>
    <property type="molecule type" value="Genomic_DNA"/>
</dbReference>
<dbReference type="SUPFAM" id="SSF53067">
    <property type="entry name" value="Actin-like ATPase domain"/>
    <property type="match status" value="2"/>
</dbReference>
<comment type="similarity">
    <text evidence="1">Belongs to the actin family.</text>
</comment>
<evidence type="ECO:0000313" key="5">
    <source>
        <dbReference type="Proteomes" id="UP001479436"/>
    </source>
</evidence>
<evidence type="ECO:0000313" key="4">
    <source>
        <dbReference type="EMBL" id="KAK9723389.1"/>
    </source>
</evidence>
<feature type="compositionally biased region" description="Polar residues" evidence="3">
    <location>
        <begin position="29"/>
        <end position="39"/>
    </location>
</feature>
<sequence length="683" mass="76593">MPPKGWRKEKEDDLDSVTTGMDSEVGPESNYNPVQSEQAQSLRYTSIPVASLLQTRNVTSSYLRTEKSYLLPPEPKPEPTVIESKTEDMEVEDDKKSPESEDSEQSEDSEEEERVSGPGSDVIVIHPGSRFLRIGRATDAFPKQIPHCLARRVNFPSVPPVDASVVGKDSDKMEVEPNAETESDEEIDDLKEDLMIIEDELKQRMKAAKRRSVYNARSQVVSFNSSSTPETIPDHNDPYKVEWTDVSSKPECLSGKKALRIPQLHPDYRLTYPVQNGSFNTSDYTSIQEVVADIRVIWRMAIEEELKIEAKEFSNYNIVLVIPDLYHKVYVTELVNMLLNDMKFKGVLIHQESVMATFGAGMSTACIVDIGAQKTSVSCVEDGMCIPDSRVRLNFGGDNVTSFFMKLLKRNQFPYTEIDLSQNYDWQLAEELKEKYCTMSEAEISVHVADFFVRVPNKTARKYQLKLYDEVILAPMGLFFPQVLHVPSSDKVNYLSYSTDDGFDEIIDKPTTIGPSTPFSKSKIINANSAVSSPQPFTPQSSVMDGADTPISNAGASEKEETIEDIVDSDNMVIGLEAAVLKSIGNSGIGEHKRLFTSIVFTGGGGLINGFNRMLEDKIQEAKPGLEKVEVLPAPREIDPRLLSWKGGSVFSKLDTAKDLFISEWEWRHLGTRVLREKCLFVW</sequence>
<dbReference type="Pfam" id="PF00022">
    <property type="entry name" value="Actin"/>
    <property type="match status" value="1"/>
</dbReference>
<dbReference type="Proteomes" id="UP001479436">
    <property type="component" value="Unassembled WGS sequence"/>
</dbReference>
<feature type="compositionally biased region" description="Basic and acidic residues" evidence="3">
    <location>
        <begin position="1"/>
        <end position="11"/>
    </location>
</feature>
<gene>
    <name evidence="4" type="primary">ARP8</name>
    <name evidence="4" type="ORF">K7432_001996</name>
</gene>
<feature type="region of interest" description="Disordered" evidence="3">
    <location>
        <begin position="65"/>
        <end position="122"/>
    </location>
</feature>
<dbReference type="Gene3D" id="3.90.640.10">
    <property type="entry name" value="Actin, Chain A, domain 4"/>
    <property type="match status" value="1"/>
</dbReference>
<keyword evidence="2" id="KW-0175">Coiled coil</keyword>
<feature type="compositionally biased region" description="Basic and acidic residues" evidence="3">
    <location>
        <begin position="84"/>
        <end position="99"/>
    </location>
</feature>
<proteinExistence type="inferred from homology"/>
<evidence type="ECO:0000256" key="2">
    <source>
        <dbReference type="SAM" id="Coils"/>
    </source>
</evidence>
<keyword evidence="5" id="KW-1185">Reference proteome</keyword>
<feature type="region of interest" description="Disordered" evidence="3">
    <location>
        <begin position="1"/>
        <end position="39"/>
    </location>
</feature>
<comment type="caution">
    <text evidence="4">The sequence shown here is derived from an EMBL/GenBank/DDBJ whole genome shotgun (WGS) entry which is preliminary data.</text>
</comment>
<dbReference type="Gene3D" id="3.30.420.40">
    <property type="match status" value="2"/>
</dbReference>
<feature type="coiled-coil region" evidence="2">
    <location>
        <begin position="180"/>
        <end position="211"/>
    </location>
</feature>
<evidence type="ECO:0000256" key="3">
    <source>
        <dbReference type="SAM" id="MobiDB-lite"/>
    </source>
</evidence>
<dbReference type="PANTHER" id="PTHR11937">
    <property type="entry name" value="ACTIN"/>
    <property type="match status" value="1"/>
</dbReference>
<dbReference type="SMART" id="SM00268">
    <property type="entry name" value="ACTIN"/>
    <property type="match status" value="1"/>
</dbReference>